<dbReference type="Gene3D" id="1.10.12.10">
    <property type="entry name" value="Lyase 2-enoyl-coa Hydratase, Chain A, domain 2"/>
    <property type="match status" value="1"/>
</dbReference>
<dbReference type="PANTHER" id="PTHR11941">
    <property type="entry name" value="ENOYL-COA HYDRATASE-RELATED"/>
    <property type="match status" value="1"/>
</dbReference>
<evidence type="ECO:0000256" key="1">
    <source>
        <dbReference type="ARBA" id="ARBA00004685"/>
    </source>
</evidence>
<dbReference type="FunFam" id="1.10.12.10:FF:000001">
    <property type="entry name" value="Probable enoyl-CoA hydratase, mitochondrial"/>
    <property type="match status" value="1"/>
</dbReference>
<evidence type="ECO:0000313" key="6">
    <source>
        <dbReference type="Proteomes" id="UP000193240"/>
    </source>
</evidence>
<dbReference type="InterPro" id="IPR029045">
    <property type="entry name" value="ClpP/crotonase-like_dom_sf"/>
</dbReference>
<dbReference type="Gene3D" id="3.90.226.10">
    <property type="entry name" value="2-enoyl-CoA Hydratase, Chain A, domain 1"/>
    <property type="match status" value="1"/>
</dbReference>
<dbReference type="PANTHER" id="PTHR11941:SF54">
    <property type="entry name" value="ENOYL-COA HYDRATASE, MITOCHONDRIAL"/>
    <property type="match status" value="1"/>
</dbReference>
<gene>
    <name evidence="5" type="ORF">B5807_01419</name>
</gene>
<dbReference type="GO" id="GO:0005739">
    <property type="term" value="C:mitochondrion"/>
    <property type="evidence" value="ECO:0007669"/>
    <property type="project" value="TreeGrafter"/>
</dbReference>
<evidence type="ECO:0000256" key="2">
    <source>
        <dbReference type="ARBA" id="ARBA00005254"/>
    </source>
</evidence>
<dbReference type="GO" id="GO:0006635">
    <property type="term" value="P:fatty acid beta-oxidation"/>
    <property type="evidence" value="ECO:0007669"/>
    <property type="project" value="TreeGrafter"/>
</dbReference>
<name>A0A1Y2MCM1_EPING</name>
<keyword evidence="6" id="KW-1185">Reference proteome</keyword>
<dbReference type="AlphaFoldDB" id="A0A1Y2MCM1"/>
<dbReference type="InterPro" id="IPR014748">
    <property type="entry name" value="Enoyl-CoA_hydra_C"/>
</dbReference>
<sequence length="141" mass="15229">MIFASTDAKFGFPEISLGTIPGMGGTQRLTKTVGKQKALEMILTGLPVTAQEMEQRGVVNKVVLPDQDVLEESLKTARLIAARSAPALRLAKHAVKTAETTVLSAGLEIERASYYGSFSFPDCQEGISGFLEKRPAIFLQE</sequence>
<dbReference type="SUPFAM" id="SSF52096">
    <property type="entry name" value="ClpP/crotonase"/>
    <property type="match status" value="1"/>
</dbReference>
<reference evidence="5 6" key="1">
    <citation type="journal article" date="2017" name="Genome Announc.">
        <title>Genome sequence of the saprophytic ascomycete Epicoccum nigrum ICMP 19927 strain isolated from New Zealand.</title>
        <authorList>
            <person name="Fokin M."/>
            <person name="Fleetwood D."/>
            <person name="Weir B.S."/>
            <person name="Villas-Boas S.G."/>
        </authorList>
    </citation>
    <scope>NUCLEOTIDE SEQUENCE [LARGE SCALE GENOMIC DNA]</scope>
    <source>
        <strain evidence="5 6">ICMP 19927</strain>
    </source>
</reference>
<evidence type="ECO:0000256" key="4">
    <source>
        <dbReference type="ARBA" id="ARBA00023239"/>
    </source>
</evidence>
<accession>A0A1Y2MCM1</accession>
<comment type="pathway">
    <text evidence="1">Mycotoxin biosynthesis.</text>
</comment>
<dbReference type="Proteomes" id="UP000193240">
    <property type="component" value="Unassembled WGS sequence"/>
</dbReference>
<keyword evidence="4" id="KW-0456">Lyase</keyword>
<dbReference type="InterPro" id="IPR001753">
    <property type="entry name" value="Enoyl-CoA_hydra/iso"/>
</dbReference>
<evidence type="ECO:0000256" key="3">
    <source>
        <dbReference type="ARBA" id="ARBA00023026"/>
    </source>
</evidence>
<keyword evidence="3" id="KW-0843">Virulence</keyword>
<dbReference type="InParanoid" id="A0A1Y2MCM1"/>
<proteinExistence type="inferred from homology"/>
<organism evidence="5 6">
    <name type="scientific">Epicoccum nigrum</name>
    <name type="common">Soil fungus</name>
    <name type="synonym">Epicoccum purpurascens</name>
    <dbReference type="NCBI Taxonomy" id="105696"/>
    <lineage>
        <taxon>Eukaryota</taxon>
        <taxon>Fungi</taxon>
        <taxon>Dikarya</taxon>
        <taxon>Ascomycota</taxon>
        <taxon>Pezizomycotina</taxon>
        <taxon>Dothideomycetes</taxon>
        <taxon>Pleosporomycetidae</taxon>
        <taxon>Pleosporales</taxon>
        <taxon>Pleosporineae</taxon>
        <taxon>Didymellaceae</taxon>
        <taxon>Epicoccum</taxon>
    </lineage>
</organism>
<dbReference type="STRING" id="105696.A0A1Y2MCM1"/>
<dbReference type="Pfam" id="PF00378">
    <property type="entry name" value="ECH_1"/>
    <property type="match status" value="1"/>
</dbReference>
<dbReference type="GO" id="GO:0016836">
    <property type="term" value="F:hydro-lyase activity"/>
    <property type="evidence" value="ECO:0007669"/>
    <property type="project" value="UniProtKB-ARBA"/>
</dbReference>
<evidence type="ECO:0000313" key="5">
    <source>
        <dbReference type="EMBL" id="OSS53883.1"/>
    </source>
</evidence>
<comment type="similarity">
    <text evidence="2">Belongs to the enoyl-CoA hydratase/isomerase family.</text>
</comment>
<dbReference type="OMA" id="INKRAPN"/>
<dbReference type="CDD" id="cd06558">
    <property type="entry name" value="crotonase-like"/>
    <property type="match status" value="1"/>
</dbReference>
<dbReference type="EMBL" id="KZ107838">
    <property type="protein sequence ID" value="OSS53883.1"/>
    <property type="molecule type" value="Genomic_DNA"/>
</dbReference>
<protein>
    <submittedName>
        <fullName evidence="5">Uncharacterized protein</fullName>
    </submittedName>
</protein>